<dbReference type="Gene3D" id="1.20.120.530">
    <property type="entry name" value="GntR ligand-binding domain-like"/>
    <property type="match status" value="1"/>
</dbReference>
<dbReference type="PANTHER" id="PTHR43537:SF24">
    <property type="entry name" value="GLUCONATE OPERON TRANSCRIPTIONAL REPRESSOR"/>
    <property type="match status" value="1"/>
</dbReference>
<comment type="caution">
    <text evidence="5">The sequence shown here is derived from an EMBL/GenBank/DDBJ whole genome shotgun (WGS) entry which is preliminary data.</text>
</comment>
<evidence type="ECO:0000313" key="6">
    <source>
        <dbReference type="Proteomes" id="UP001603978"/>
    </source>
</evidence>
<dbReference type="RefSeq" id="WP_393162013.1">
    <property type="nucleotide sequence ID" value="NZ_JBICRM010000002.1"/>
</dbReference>
<gene>
    <name evidence="5" type="ORF">ACFLIM_04080</name>
</gene>
<evidence type="ECO:0000256" key="3">
    <source>
        <dbReference type="ARBA" id="ARBA00023163"/>
    </source>
</evidence>
<dbReference type="InterPro" id="IPR000524">
    <property type="entry name" value="Tscrpt_reg_HTH_GntR"/>
</dbReference>
<dbReference type="InterPro" id="IPR036390">
    <property type="entry name" value="WH_DNA-bd_sf"/>
</dbReference>
<keyword evidence="2" id="KW-0238">DNA-binding</keyword>
<dbReference type="SMART" id="SM00895">
    <property type="entry name" value="FCD"/>
    <property type="match status" value="1"/>
</dbReference>
<keyword evidence="1" id="KW-0805">Transcription regulation</keyword>
<protein>
    <submittedName>
        <fullName evidence="5">GntR family transcriptional regulator</fullName>
    </submittedName>
</protein>
<dbReference type="InterPro" id="IPR008920">
    <property type="entry name" value="TF_FadR/GntR_C"/>
</dbReference>
<keyword evidence="6" id="KW-1185">Reference proteome</keyword>
<dbReference type="CDD" id="cd07377">
    <property type="entry name" value="WHTH_GntR"/>
    <property type="match status" value="1"/>
</dbReference>
<dbReference type="Pfam" id="PF00392">
    <property type="entry name" value="GntR"/>
    <property type="match status" value="1"/>
</dbReference>
<evidence type="ECO:0000256" key="2">
    <source>
        <dbReference type="ARBA" id="ARBA00023125"/>
    </source>
</evidence>
<evidence type="ECO:0000259" key="4">
    <source>
        <dbReference type="PROSITE" id="PS50949"/>
    </source>
</evidence>
<evidence type="ECO:0000256" key="1">
    <source>
        <dbReference type="ARBA" id="ARBA00023015"/>
    </source>
</evidence>
<reference evidence="5 6" key="1">
    <citation type="submission" date="2024-10" db="EMBL/GenBank/DDBJ databases">
        <authorList>
            <person name="Topkara A.R."/>
            <person name="Saygin H."/>
        </authorList>
    </citation>
    <scope>NUCLEOTIDE SEQUENCE [LARGE SCALE GENOMIC DNA]</scope>
    <source>
        <strain evidence="5 6">M3C6</strain>
    </source>
</reference>
<dbReference type="InterPro" id="IPR011711">
    <property type="entry name" value="GntR_C"/>
</dbReference>
<dbReference type="InterPro" id="IPR036388">
    <property type="entry name" value="WH-like_DNA-bd_sf"/>
</dbReference>
<sequence length="225" mass="24174">MTDLTLGAAHRTLRDEVTKELRRRILSGELAQGARLVEDRLAAALGVSRNPVRESIRVLAAEGFVQVVPRLGATVASLSAAEGEELFDVRMAIEGLAARLAARKRSPAAAERLRRVLEQAKEAVDNGRLEEVADLNTAFHLAVGDAAGNSYLSLMMKPMLQRAQWVFSQTAAARGPHSWTEHLSLCEAIAAGDEAEAEARAVAHVAAARRSFLAAIGRTAKHPND</sequence>
<dbReference type="SUPFAM" id="SSF48008">
    <property type="entry name" value="GntR ligand-binding domain-like"/>
    <property type="match status" value="1"/>
</dbReference>
<proteinExistence type="predicted"/>
<dbReference type="EMBL" id="JBICRM010000002">
    <property type="protein sequence ID" value="MFG1702351.1"/>
    <property type="molecule type" value="Genomic_DNA"/>
</dbReference>
<keyword evidence="3" id="KW-0804">Transcription</keyword>
<dbReference type="SMART" id="SM00345">
    <property type="entry name" value="HTH_GNTR"/>
    <property type="match status" value="1"/>
</dbReference>
<evidence type="ECO:0000313" key="5">
    <source>
        <dbReference type="EMBL" id="MFG1702351.1"/>
    </source>
</evidence>
<dbReference type="SUPFAM" id="SSF46785">
    <property type="entry name" value="Winged helix' DNA-binding domain"/>
    <property type="match status" value="1"/>
</dbReference>
<name>A0ABW7A4V1_9ACTN</name>
<dbReference type="Proteomes" id="UP001603978">
    <property type="component" value="Unassembled WGS sequence"/>
</dbReference>
<organism evidence="5 6">
    <name type="scientific">Nonomuraea marmarensis</name>
    <dbReference type="NCBI Taxonomy" id="3351344"/>
    <lineage>
        <taxon>Bacteria</taxon>
        <taxon>Bacillati</taxon>
        <taxon>Actinomycetota</taxon>
        <taxon>Actinomycetes</taxon>
        <taxon>Streptosporangiales</taxon>
        <taxon>Streptosporangiaceae</taxon>
        <taxon>Nonomuraea</taxon>
    </lineage>
</organism>
<dbReference type="Gene3D" id="1.10.10.10">
    <property type="entry name" value="Winged helix-like DNA-binding domain superfamily/Winged helix DNA-binding domain"/>
    <property type="match status" value="1"/>
</dbReference>
<accession>A0ABW7A4V1</accession>
<dbReference type="PROSITE" id="PS50949">
    <property type="entry name" value="HTH_GNTR"/>
    <property type="match status" value="1"/>
</dbReference>
<dbReference type="Pfam" id="PF07729">
    <property type="entry name" value="FCD"/>
    <property type="match status" value="1"/>
</dbReference>
<feature type="domain" description="HTH gntR-type" evidence="4">
    <location>
        <begin position="11"/>
        <end position="78"/>
    </location>
</feature>
<dbReference type="PANTHER" id="PTHR43537">
    <property type="entry name" value="TRANSCRIPTIONAL REGULATOR, GNTR FAMILY"/>
    <property type="match status" value="1"/>
</dbReference>